<dbReference type="Proteomes" id="UP000184432">
    <property type="component" value="Unassembled WGS sequence"/>
</dbReference>
<keyword evidence="2" id="KW-0328">Glycosyltransferase</keyword>
<accession>A0A1M6D1L6</accession>
<sequence length="166" mass="18788">MNTENNIILTHEQIQHKIKRIAYQIYETNVGEKEIVIAGIAQNGYVFAERIKEILEDISELTVILCKVTMDKKNPTNTVNTSLSTKEYQGKSLVLIDDVLNSGTALMYGVKHFLDVPLTRFKTAVLVNRNHKKYPIKADFKGISLSTSLHEHVEIIFGEEDSAILK</sequence>
<dbReference type="InterPro" id="IPR000836">
    <property type="entry name" value="PRTase_dom"/>
</dbReference>
<dbReference type="SUPFAM" id="SSF53271">
    <property type="entry name" value="PRTase-like"/>
    <property type="match status" value="1"/>
</dbReference>
<keyword evidence="2" id="KW-0808">Transferase</keyword>
<dbReference type="RefSeq" id="WP_073315143.1">
    <property type="nucleotide sequence ID" value="NZ_FQYP01000002.1"/>
</dbReference>
<evidence type="ECO:0000313" key="2">
    <source>
        <dbReference type="EMBL" id="SHI67162.1"/>
    </source>
</evidence>
<dbReference type="InterPro" id="IPR029057">
    <property type="entry name" value="PRTase-like"/>
</dbReference>
<reference evidence="3" key="1">
    <citation type="submission" date="2016-11" db="EMBL/GenBank/DDBJ databases">
        <authorList>
            <person name="Varghese N."/>
            <person name="Submissions S."/>
        </authorList>
    </citation>
    <scope>NUCLEOTIDE SEQUENCE [LARGE SCALE GENOMIC DNA]</scope>
    <source>
        <strain evidence="3">DSM 22623</strain>
    </source>
</reference>
<name>A0A1M6D1L6_9FLAO</name>
<dbReference type="Gene3D" id="3.40.50.2020">
    <property type="match status" value="1"/>
</dbReference>
<dbReference type="OrthoDB" id="664757at2"/>
<feature type="domain" description="Phosphoribosyltransferase" evidence="1">
    <location>
        <begin position="7"/>
        <end position="144"/>
    </location>
</feature>
<keyword evidence="3" id="KW-1185">Reference proteome</keyword>
<dbReference type="STRING" id="570521.SAMN04488508_102391"/>
<dbReference type="AlphaFoldDB" id="A0A1M6D1L6"/>
<gene>
    <name evidence="2" type="ORF">SAMN04488508_102391</name>
</gene>
<dbReference type="InterPro" id="IPR050137">
    <property type="entry name" value="PyrR_bifunctional"/>
</dbReference>
<dbReference type="CDD" id="cd06223">
    <property type="entry name" value="PRTases_typeI"/>
    <property type="match status" value="1"/>
</dbReference>
<proteinExistence type="predicted"/>
<evidence type="ECO:0000313" key="3">
    <source>
        <dbReference type="Proteomes" id="UP000184432"/>
    </source>
</evidence>
<protein>
    <submittedName>
        <fullName evidence="2">Pyrimidine operon attenuation protein / uracil phosphoribosyltransferase</fullName>
    </submittedName>
</protein>
<organism evidence="2 3">
    <name type="scientific">Aquimarina spongiae</name>
    <dbReference type="NCBI Taxonomy" id="570521"/>
    <lineage>
        <taxon>Bacteria</taxon>
        <taxon>Pseudomonadati</taxon>
        <taxon>Bacteroidota</taxon>
        <taxon>Flavobacteriia</taxon>
        <taxon>Flavobacteriales</taxon>
        <taxon>Flavobacteriaceae</taxon>
        <taxon>Aquimarina</taxon>
    </lineage>
</organism>
<dbReference type="EMBL" id="FQYP01000002">
    <property type="protein sequence ID" value="SHI67162.1"/>
    <property type="molecule type" value="Genomic_DNA"/>
</dbReference>
<dbReference type="PANTHER" id="PTHR11608:SF0">
    <property type="entry name" value="BIFUNCTIONAL PROTEIN PYRR"/>
    <property type="match status" value="1"/>
</dbReference>
<evidence type="ECO:0000259" key="1">
    <source>
        <dbReference type="Pfam" id="PF00156"/>
    </source>
</evidence>
<dbReference type="PANTHER" id="PTHR11608">
    <property type="entry name" value="BIFUNCTIONAL PROTEIN PYRR"/>
    <property type="match status" value="1"/>
</dbReference>
<dbReference type="Pfam" id="PF00156">
    <property type="entry name" value="Pribosyltran"/>
    <property type="match status" value="1"/>
</dbReference>
<dbReference type="GO" id="GO:0016757">
    <property type="term" value="F:glycosyltransferase activity"/>
    <property type="evidence" value="ECO:0007669"/>
    <property type="project" value="UniProtKB-KW"/>
</dbReference>